<sequence>MVVRRFVTCVTLIVLRFYVGLLVLVQNVGLGAELSRANMVFWLPNAPNLDTLDHSDVLSIEIQNGNHWRKIFTIAAKLAVAPTCDWRRYKIESLFNEVRFVFDRMDFEKSQAKFKFVVGKQLTELLPVPDGVDCIYEAGKDDFEDASKRRVLVNDGVLWTPYFDYRQFPNALIDAVRTYMQRRA</sequence>
<accession>F2K2S4</accession>
<gene>
    <name evidence="1" type="ordered locus">Marme_1959</name>
</gene>
<dbReference type="Proteomes" id="UP000001062">
    <property type="component" value="Chromosome"/>
</dbReference>
<organism evidence="1 2">
    <name type="scientific">Marinomonas mediterranea (strain ATCC 700492 / JCM 21426 / NBRC 103028 / MMB-1)</name>
    <dbReference type="NCBI Taxonomy" id="717774"/>
    <lineage>
        <taxon>Bacteria</taxon>
        <taxon>Pseudomonadati</taxon>
        <taxon>Pseudomonadota</taxon>
        <taxon>Gammaproteobacteria</taxon>
        <taxon>Oceanospirillales</taxon>
        <taxon>Oceanospirillaceae</taxon>
        <taxon>Marinomonas</taxon>
    </lineage>
</organism>
<dbReference type="Pfam" id="PF22098">
    <property type="entry name" value="DUF6942"/>
    <property type="match status" value="1"/>
</dbReference>
<protein>
    <submittedName>
        <fullName evidence="1">Uncharacterized protein</fullName>
    </submittedName>
</protein>
<dbReference type="AlphaFoldDB" id="F2K2S4"/>
<dbReference type="PATRIC" id="fig|717774.3.peg.2022"/>
<dbReference type="STRING" id="717774.Marme_1959"/>
<dbReference type="KEGG" id="mme:Marme_1959"/>
<reference evidence="1 2" key="1">
    <citation type="journal article" date="2012" name="Stand. Genomic Sci.">
        <title>Complete genome sequence of the melanogenic marine bacterium Marinomonas mediterranea type strain (MMB-1(T)).</title>
        <authorList>
            <person name="Lucas-Elio P."/>
            <person name="Goodwin L."/>
            <person name="Woyke T."/>
            <person name="Pitluck S."/>
            <person name="Nolan M."/>
            <person name="Kyrpides N.C."/>
            <person name="Detter J.C."/>
            <person name="Copeland A."/>
            <person name="Teshima H."/>
            <person name="Bruce D."/>
            <person name="Detter C."/>
            <person name="Tapia R."/>
            <person name="Han S."/>
            <person name="Land M.L."/>
            <person name="Ivanova N."/>
            <person name="Mikhailova N."/>
            <person name="Johnston A.W."/>
            <person name="Sanchez-Amat A."/>
        </authorList>
    </citation>
    <scope>NUCLEOTIDE SEQUENCE [LARGE SCALE GENOMIC DNA]</scope>
    <source>
        <strain evidence="2">ATCC 700492 / JCM 21426 / NBRC 103028 / MMB-1</strain>
    </source>
</reference>
<name>F2K2S4_MARM1</name>
<proteinExistence type="predicted"/>
<dbReference type="eggNOG" id="ENOG5032XUX">
    <property type="taxonomic scope" value="Bacteria"/>
</dbReference>
<evidence type="ECO:0000313" key="1">
    <source>
        <dbReference type="EMBL" id="ADZ91207.1"/>
    </source>
</evidence>
<keyword evidence="2" id="KW-1185">Reference proteome</keyword>
<evidence type="ECO:0000313" key="2">
    <source>
        <dbReference type="Proteomes" id="UP000001062"/>
    </source>
</evidence>
<dbReference type="EMBL" id="CP002583">
    <property type="protein sequence ID" value="ADZ91207.1"/>
    <property type="molecule type" value="Genomic_DNA"/>
</dbReference>
<dbReference type="InterPro" id="IPR054222">
    <property type="entry name" value="DUF6942"/>
</dbReference>
<dbReference type="HOGENOM" id="CLU_108934_0_0_6"/>